<evidence type="ECO:0008006" key="3">
    <source>
        <dbReference type="Google" id="ProtNLM"/>
    </source>
</evidence>
<proteinExistence type="predicted"/>
<reference evidence="1 2" key="1">
    <citation type="submission" date="2020-07" db="EMBL/GenBank/DDBJ databases">
        <title>Sequencing the genomes of 1000 actinobacteria strains.</title>
        <authorList>
            <person name="Klenk H.-P."/>
        </authorList>
    </citation>
    <scope>NUCLEOTIDE SEQUENCE [LARGE SCALE GENOMIC DNA]</scope>
    <source>
        <strain evidence="1 2">DSM 22083</strain>
    </source>
</reference>
<evidence type="ECO:0000313" key="2">
    <source>
        <dbReference type="Proteomes" id="UP000569914"/>
    </source>
</evidence>
<dbReference type="RefSeq" id="WP_179755152.1">
    <property type="nucleotide sequence ID" value="NZ_JACCBU010000001.1"/>
</dbReference>
<accession>A0A7Y9IBC0</accession>
<organism evidence="1 2">
    <name type="scientific">Microlunatus parietis</name>
    <dbReference type="NCBI Taxonomy" id="682979"/>
    <lineage>
        <taxon>Bacteria</taxon>
        <taxon>Bacillati</taxon>
        <taxon>Actinomycetota</taxon>
        <taxon>Actinomycetes</taxon>
        <taxon>Propionibacteriales</taxon>
        <taxon>Propionibacteriaceae</taxon>
        <taxon>Microlunatus</taxon>
    </lineage>
</organism>
<gene>
    <name evidence="1" type="ORF">BKA15_004896</name>
</gene>
<evidence type="ECO:0000313" key="1">
    <source>
        <dbReference type="EMBL" id="NYE73567.1"/>
    </source>
</evidence>
<protein>
    <recommendedName>
        <fullName evidence="3">Neutral/alkaline non-lysosomal ceramidase, N-terminal</fullName>
    </recommendedName>
</protein>
<dbReference type="AlphaFoldDB" id="A0A7Y9IBC0"/>
<comment type="caution">
    <text evidence="1">The sequence shown here is derived from an EMBL/GenBank/DDBJ whole genome shotgun (WGS) entry which is preliminary data.</text>
</comment>
<keyword evidence="2" id="KW-1185">Reference proteome</keyword>
<dbReference type="Proteomes" id="UP000569914">
    <property type="component" value="Unassembled WGS sequence"/>
</dbReference>
<sequence>MTTTAPLALATFRVDATPPVGSQMAYRQVGATDELSLSCRGVVLLGAEAPIVLCAVDWIGIGNEGHDAFRDRLAAAAGTTPDRVAVHTLHQHDAPACDFSAERILIEAGRDPGRWDGALARRVLDDATAAITEALVDPVPVSHLGWGTASVERVASNRRILGDDGRVRAMRMTKTVEPELRAEPEGVIDPEVSLVTFFDGERPVALLSYYACHPQSYYLTETPSPDFPGIARFLRGQSVPGALHVHFNGAGGNIGAGKYNDGDPENRVVLAGRLADGLRRAWVATERTPITAADVGWRTEPVRLPAAEHLDEPSLLELINAGRGDAFLSGADRLGWLRRSQAGRAIDLQLLRAGRVRLLHLPGEAFVEYQLAAKAMRPDLAVGVAAYGDYGPGYIGTARAYDEGGYETSERASNVSPDAEAELLRAITELLKD</sequence>
<name>A0A7Y9IBC0_9ACTN</name>
<dbReference type="EMBL" id="JACCBU010000001">
    <property type="protein sequence ID" value="NYE73567.1"/>
    <property type="molecule type" value="Genomic_DNA"/>
</dbReference>